<dbReference type="Proteomes" id="UP000604825">
    <property type="component" value="Unassembled WGS sequence"/>
</dbReference>
<evidence type="ECO:0000256" key="1">
    <source>
        <dbReference type="SAM" id="MobiDB-lite"/>
    </source>
</evidence>
<organism evidence="2 3">
    <name type="scientific">Miscanthus lutarioriparius</name>
    <dbReference type="NCBI Taxonomy" id="422564"/>
    <lineage>
        <taxon>Eukaryota</taxon>
        <taxon>Viridiplantae</taxon>
        <taxon>Streptophyta</taxon>
        <taxon>Embryophyta</taxon>
        <taxon>Tracheophyta</taxon>
        <taxon>Spermatophyta</taxon>
        <taxon>Magnoliopsida</taxon>
        <taxon>Liliopsida</taxon>
        <taxon>Poales</taxon>
        <taxon>Poaceae</taxon>
        <taxon>PACMAD clade</taxon>
        <taxon>Panicoideae</taxon>
        <taxon>Andropogonodae</taxon>
        <taxon>Andropogoneae</taxon>
        <taxon>Saccharinae</taxon>
        <taxon>Miscanthus</taxon>
    </lineage>
</organism>
<evidence type="ECO:0000313" key="2">
    <source>
        <dbReference type="EMBL" id="CAD6250712.1"/>
    </source>
</evidence>
<dbReference type="AlphaFoldDB" id="A0A811Q0K3"/>
<sequence>MRAVAQGAAAPAAPCSGAAGRAARVRPWGVGSRRDGLPRAELRAAGVRVRDRTGSVSASEGASREQVPLVGGLVRSGLMLGQKLNGYLDFLDPN</sequence>
<name>A0A811Q0K3_9POAL</name>
<dbReference type="EMBL" id="CAJGYO010000008">
    <property type="protein sequence ID" value="CAD6250712.1"/>
    <property type="molecule type" value="Genomic_DNA"/>
</dbReference>
<protein>
    <submittedName>
        <fullName evidence="2">Uncharacterized protein</fullName>
    </submittedName>
</protein>
<gene>
    <name evidence="2" type="ORF">NCGR_LOCUS34486</name>
</gene>
<proteinExistence type="predicted"/>
<keyword evidence="3" id="KW-1185">Reference proteome</keyword>
<accession>A0A811Q0K3</accession>
<reference evidence="2" key="1">
    <citation type="submission" date="2020-10" db="EMBL/GenBank/DDBJ databases">
        <authorList>
            <person name="Han B."/>
            <person name="Lu T."/>
            <person name="Zhao Q."/>
            <person name="Huang X."/>
            <person name="Zhao Y."/>
        </authorList>
    </citation>
    <scope>NUCLEOTIDE SEQUENCE</scope>
</reference>
<evidence type="ECO:0000313" key="3">
    <source>
        <dbReference type="Proteomes" id="UP000604825"/>
    </source>
</evidence>
<feature type="region of interest" description="Disordered" evidence="1">
    <location>
        <begin position="1"/>
        <end position="20"/>
    </location>
</feature>
<comment type="caution">
    <text evidence="2">The sequence shown here is derived from an EMBL/GenBank/DDBJ whole genome shotgun (WGS) entry which is preliminary data.</text>
</comment>